<dbReference type="PROSITE" id="PS50050">
    <property type="entry name" value="TNFR_NGFR_2"/>
    <property type="match status" value="2"/>
</dbReference>
<dbReference type="PRINTS" id="PR01680">
    <property type="entry name" value="TNFACTORR6"/>
</dbReference>
<evidence type="ECO:0000256" key="8">
    <source>
        <dbReference type="ARBA" id="ARBA00022737"/>
    </source>
</evidence>
<reference evidence="24" key="1">
    <citation type="submission" date="2024-01" db="EMBL/GenBank/DDBJ databases">
        <title>GRCr8: a new rat reference genome assembly contstructed from accurate long reads and long range scaffolding.</title>
        <authorList>
            <person name="Doris P.A."/>
            <person name="Kalbfleisch T."/>
            <person name="Li K."/>
            <person name="Howe K."/>
            <person name="Wood J."/>
        </authorList>
    </citation>
    <scope>NUCLEOTIDE SEQUENCE [LARGE SCALE GENOMIC DNA]</scope>
    <source>
        <strain evidence="24">Brown Norway</strain>
    </source>
</reference>
<dbReference type="Gene3D" id="2.10.50.10">
    <property type="entry name" value="Tumor Necrosis Factor Receptor, subunit A, domain 2"/>
    <property type="match status" value="2"/>
</dbReference>
<keyword evidence="9" id="KW-0112">Calmodulin-binding</keyword>
<dbReference type="PANTHER" id="PTHR46874">
    <property type="entry name" value="TUMOR NECROSIS FACTOR RECEPTOR SUPERFAMILY MEMBER 6"/>
    <property type="match status" value="1"/>
</dbReference>
<evidence type="ECO:0000313" key="25">
    <source>
        <dbReference type="Proteomes" id="UP000002494"/>
    </source>
</evidence>
<proteinExistence type="evidence at protein level"/>
<keyword evidence="25" id="KW-1185">Reference proteome</keyword>
<dbReference type="InterPro" id="IPR033998">
    <property type="entry name" value="TNFRSF6_death"/>
</dbReference>
<gene>
    <name evidence="24" type="primary">Fas</name>
</gene>
<comment type="caution">
    <text evidence="20">Lacks conserved residue(s) required for the propagation of feature annotation.</text>
</comment>
<keyword evidence="15" id="KW-0325">Glycoprotein</keyword>
<evidence type="ECO:0000256" key="14">
    <source>
        <dbReference type="ARBA" id="ARBA00023170"/>
    </source>
</evidence>
<dbReference type="Ensembl" id="ENSRNOT00000130329.1">
    <property type="protein sequence ID" value="ENSRNOP00000106661.1"/>
    <property type="gene ID" value="ENSRNOG00000019142.9"/>
</dbReference>
<evidence type="ECO:0000256" key="5">
    <source>
        <dbReference type="ARBA" id="ARBA00022692"/>
    </source>
</evidence>
<feature type="domain" description="TNFR-Cys" evidence="23">
    <location>
        <begin position="124"/>
        <end position="162"/>
    </location>
</feature>
<dbReference type="InterPro" id="IPR001368">
    <property type="entry name" value="TNFR/NGFR_Cys_rich_reg"/>
</dbReference>
<dbReference type="CDD" id="cd08316">
    <property type="entry name" value="Death_FAS_TNFRSF6"/>
    <property type="match status" value="1"/>
</dbReference>
<keyword evidence="11 21" id="KW-0472">Membrane</keyword>
<protein>
    <recommendedName>
        <fullName evidence="3">Tumor necrosis factor receptor superfamily member 6</fullName>
    </recommendedName>
    <alternativeName>
        <fullName evidence="18">Apo-1 antigen</fullName>
    </alternativeName>
    <alternativeName>
        <fullName evidence="19">Apoptosis-mediating surface antigen FAS</fullName>
    </alternativeName>
    <alternativeName>
        <fullName evidence="17">FASLG receptor</fullName>
    </alternativeName>
</protein>
<evidence type="ECO:0000256" key="10">
    <source>
        <dbReference type="ARBA" id="ARBA00022989"/>
    </source>
</evidence>
<reference evidence="24" key="2">
    <citation type="submission" date="2025-08" db="UniProtKB">
        <authorList>
            <consortium name="Ensembl"/>
        </authorList>
    </citation>
    <scope>IDENTIFICATION</scope>
    <source>
        <strain evidence="24">Brown Norway</strain>
    </source>
</reference>
<evidence type="ECO:0000256" key="18">
    <source>
        <dbReference type="ARBA" id="ARBA00032338"/>
    </source>
</evidence>
<keyword evidence="4" id="KW-1003">Cell membrane</keyword>
<keyword evidence="7" id="KW-0732">Signal</keyword>
<evidence type="ECO:0000256" key="6">
    <source>
        <dbReference type="ARBA" id="ARBA00022703"/>
    </source>
</evidence>
<keyword evidence="12" id="KW-0564">Palmitate</keyword>
<keyword evidence="10 21" id="KW-1133">Transmembrane helix</keyword>
<accession>A0ABK0LXU3</accession>
<feature type="domain" description="Death" evidence="22">
    <location>
        <begin position="219"/>
        <end position="303"/>
    </location>
</feature>
<evidence type="ECO:0000256" key="19">
    <source>
        <dbReference type="ARBA" id="ARBA00032502"/>
    </source>
</evidence>
<evidence type="ECO:0000256" key="7">
    <source>
        <dbReference type="ARBA" id="ARBA00022729"/>
    </source>
</evidence>
<dbReference type="InterPro" id="IPR008063">
    <property type="entry name" value="Fas_rcpt"/>
</dbReference>
<dbReference type="InterPro" id="IPR000488">
    <property type="entry name" value="Death_dom"/>
</dbReference>
<keyword evidence="14" id="KW-0675">Receptor</keyword>
<evidence type="ECO:0000256" key="11">
    <source>
        <dbReference type="ARBA" id="ARBA00023136"/>
    </source>
</evidence>
<feature type="transmembrane region" description="Helical" evidence="21">
    <location>
        <begin position="171"/>
        <end position="188"/>
    </location>
</feature>
<evidence type="ECO:0000256" key="20">
    <source>
        <dbReference type="PROSITE-ProRule" id="PRU00206"/>
    </source>
</evidence>
<dbReference type="PANTHER" id="PTHR46874:SF1">
    <property type="entry name" value="TUMOR NECROSIS FACTOR RECEPTOR SUPERFAMILY MEMBER 6"/>
    <property type="match status" value="1"/>
</dbReference>
<evidence type="ECO:0000256" key="4">
    <source>
        <dbReference type="ARBA" id="ARBA00022475"/>
    </source>
</evidence>
<dbReference type="PROSITE" id="PS50017">
    <property type="entry name" value="DEATH_DOMAIN"/>
    <property type="match status" value="1"/>
</dbReference>
<evidence type="ECO:0000313" key="24">
    <source>
        <dbReference type="Ensembl" id="ENSRNOP00000106661.1"/>
    </source>
</evidence>
<evidence type="ECO:0007829" key="26">
    <source>
        <dbReference type="PeptideAtlas" id="A0ABK0LXU3"/>
    </source>
</evidence>
<keyword evidence="26" id="KW-1267">Proteomics identification</keyword>
<dbReference type="Proteomes" id="UP000002494">
    <property type="component" value="Chromosome 1"/>
</dbReference>
<dbReference type="Pfam" id="PF00531">
    <property type="entry name" value="Death"/>
    <property type="match status" value="1"/>
</dbReference>
<dbReference type="SUPFAM" id="SSF47986">
    <property type="entry name" value="DEATH domain"/>
    <property type="match status" value="1"/>
</dbReference>
<keyword evidence="6" id="KW-0053">Apoptosis</keyword>
<dbReference type="SUPFAM" id="SSF57586">
    <property type="entry name" value="TNF receptor-like"/>
    <property type="match status" value="2"/>
</dbReference>
<evidence type="ECO:0000256" key="16">
    <source>
        <dbReference type="ARBA" id="ARBA00023288"/>
    </source>
</evidence>
<evidence type="ECO:0000256" key="2">
    <source>
        <dbReference type="ARBA" id="ARBA00004285"/>
    </source>
</evidence>
<keyword evidence="8" id="KW-0677">Repeat</keyword>
<name>A0ABK0LXU3_RAT</name>
<evidence type="ECO:0000259" key="22">
    <source>
        <dbReference type="PROSITE" id="PS50017"/>
    </source>
</evidence>
<dbReference type="InterPro" id="IPR033999">
    <property type="entry name" value="TNFRSF6_N"/>
</dbReference>
<dbReference type="SMART" id="SM00208">
    <property type="entry name" value="TNFR"/>
    <property type="match status" value="3"/>
</dbReference>
<evidence type="ECO:0000256" key="9">
    <source>
        <dbReference type="ARBA" id="ARBA00022860"/>
    </source>
</evidence>
<evidence type="ECO:0000256" key="1">
    <source>
        <dbReference type="ARBA" id="ARBA00004251"/>
    </source>
</evidence>
<dbReference type="InterPro" id="IPR011029">
    <property type="entry name" value="DEATH-like_dom_sf"/>
</dbReference>
<evidence type="ECO:0000256" key="13">
    <source>
        <dbReference type="ARBA" id="ARBA00023157"/>
    </source>
</evidence>
<evidence type="ECO:0000256" key="3">
    <source>
        <dbReference type="ARBA" id="ARBA00015761"/>
    </source>
</evidence>
<keyword evidence="16" id="KW-0449">Lipoprotein</keyword>
<feature type="repeat" description="TNFR-Cys" evidence="20">
    <location>
        <begin position="124"/>
        <end position="162"/>
    </location>
</feature>
<evidence type="ECO:0000256" key="21">
    <source>
        <dbReference type="SAM" id="Phobius"/>
    </source>
</evidence>
<feature type="domain" description="TNFR-Cys" evidence="23">
    <location>
        <begin position="80"/>
        <end position="123"/>
    </location>
</feature>
<dbReference type="SMART" id="SM00005">
    <property type="entry name" value="DEATH"/>
    <property type="match status" value="1"/>
</dbReference>
<evidence type="ECO:0000256" key="12">
    <source>
        <dbReference type="ARBA" id="ARBA00023139"/>
    </source>
</evidence>
<dbReference type="GeneTree" id="ENSGT00950000183126"/>
<evidence type="ECO:0000259" key="23">
    <source>
        <dbReference type="PROSITE" id="PS50050"/>
    </source>
</evidence>
<dbReference type="Gene3D" id="1.10.533.10">
    <property type="entry name" value="Death Domain, Fas"/>
    <property type="match status" value="1"/>
</dbReference>
<keyword evidence="5 21" id="KW-0812">Transmembrane</keyword>
<sequence length="324" mass="36857">MLWIMAVLPLVLAGPELNVRMQGTDSISEGLELKRSVRETDNNCSEGLYQVGPFCCQPCQPGERKVKDCTTSGGAPTCHPCTEGEEYTDRKHYSDKCRRCAFCDEGHGLEVETNCTRTQNTKCRCKENFYCNASLCDHCYHCTSCGLEDILEPCTRTSNTKCKKQSSNYKLLWLLILPGLAILFVFIYKRYRKRQPGDPESGIPSPVKTIFCFSDVNLNKYIWRTAEKMKICDAKKFARQHKIPESKIDEIEHNSPQDAAEQKIQLLQCWYQSHGKTGACQALIQGLRKANRCDIAEEIQAMVWEDHENSISNSRNENEGQSLE</sequence>
<reference evidence="24" key="3">
    <citation type="submission" date="2025-09" db="UniProtKB">
        <authorList>
            <consortium name="Ensembl"/>
        </authorList>
    </citation>
    <scope>IDENTIFICATION</scope>
    <source>
        <strain evidence="24">Brown Norway</strain>
    </source>
</reference>
<dbReference type="CDD" id="cd10579">
    <property type="entry name" value="TNFRSF6"/>
    <property type="match status" value="1"/>
</dbReference>
<dbReference type="Pfam" id="PF00020">
    <property type="entry name" value="TNFR_c6"/>
    <property type="match status" value="1"/>
</dbReference>
<dbReference type="RGD" id="619831">
    <property type="gene designation" value="Fas"/>
</dbReference>
<organism evidence="24 25">
    <name type="scientific">Rattus norvegicus</name>
    <name type="common">Rat</name>
    <dbReference type="NCBI Taxonomy" id="10116"/>
    <lineage>
        <taxon>Eukaryota</taxon>
        <taxon>Metazoa</taxon>
        <taxon>Chordata</taxon>
        <taxon>Craniata</taxon>
        <taxon>Vertebrata</taxon>
        <taxon>Euteleostomi</taxon>
        <taxon>Mammalia</taxon>
        <taxon>Eutheria</taxon>
        <taxon>Euarchontoglires</taxon>
        <taxon>Glires</taxon>
        <taxon>Rodentia</taxon>
        <taxon>Myomorpha</taxon>
        <taxon>Muroidea</taxon>
        <taxon>Muridae</taxon>
        <taxon>Murinae</taxon>
        <taxon>Rattus</taxon>
    </lineage>
</organism>
<keyword evidence="13" id="KW-1015">Disulfide bond</keyword>
<feature type="repeat" description="TNFR-Cys" evidence="20">
    <location>
        <begin position="80"/>
        <end position="123"/>
    </location>
</feature>
<evidence type="ECO:0000256" key="17">
    <source>
        <dbReference type="ARBA" id="ARBA00030181"/>
    </source>
</evidence>
<evidence type="ECO:0000256" key="15">
    <source>
        <dbReference type="ARBA" id="ARBA00023180"/>
    </source>
</evidence>
<comment type="subcellular location">
    <subcellularLocation>
        <location evidence="1">Cell membrane</location>
        <topology evidence="1">Single-pass type I membrane protein</topology>
    </subcellularLocation>
    <subcellularLocation>
        <location evidence="2">Membrane raft</location>
    </subcellularLocation>
</comment>